<protein>
    <recommendedName>
        <fullName evidence="11">1,6-anhydro-N-acetylmuramyl-L-alanine amidase AmpD</fullName>
        <ecNumber evidence="5">3.5.1.28</ecNumber>
    </recommendedName>
    <alternativeName>
        <fullName evidence="12">N-acetylmuramoyl-L-alanine amidase</fullName>
    </alternativeName>
</protein>
<dbReference type="AlphaFoldDB" id="A0A7W2IL30"/>
<evidence type="ECO:0000256" key="4">
    <source>
        <dbReference type="ARBA" id="ARBA00007553"/>
    </source>
</evidence>
<evidence type="ECO:0000256" key="7">
    <source>
        <dbReference type="ARBA" id="ARBA00022723"/>
    </source>
</evidence>
<evidence type="ECO:0000256" key="5">
    <source>
        <dbReference type="ARBA" id="ARBA00011901"/>
    </source>
</evidence>
<dbReference type="Gene3D" id="3.40.80.10">
    <property type="entry name" value="Peptidoglycan recognition protein-like"/>
    <property type="match status" value="1"/>
</dbReference>
<dbReference type="GO" id="GO:0046872">
    <property type="term" value="F:metal ion binding"/>
    <property type="evidence" value="ECO:0007669"/>
    <property type="project" value="UniProtKB-KW"/>
</dbReference>
<evidence type="ECO:0000256" key="1">
    <source>
        <dbReference type="ARBA" id="ARBA00001561"/>
    </source>
</evidence>
<dbReference type="PANTHER" id="PTHR30417:SF4">
    <property type="entry name" value="1,6-ANHYDRO-N-ACETYLMURAMYL-L-ALANINE AMIDASE AMPD"/>
    <property type="match status" value="1"/>
</dbReference>
<evidence type="ECO:0000256" key="6">
    <source>
        <dbReference type="ARBA" id="ARBA00022490"/>
    </source>
</evidence>
<dbReference type="RefSeq" id="WP_182153981.1">
    <property type="nucleotide sequence ID" value="NZ_JACEZU010000006.1"/>
</dbReference>
<evidence type="ECO:0000256" key="3">
    <source>
        <dbReference type="ARBA" id="ARBA00004496"/>
    </source>
</evidence>
<evidence type="ECO:0000256" key="2">
    <source>
        <dbReference type="ARBA" id="ARBA00001947"/>
    </source>
</evidence>
<dbReference type="EMBL" id="JACEZU010000006">
    <property type="protein sequence ID" value="MBA5688144.1"/>
    <property type="molecule type" value="Genomic_DNA"/>
</dbReference>
<evidence type="ECO:0000256" key="10">
    <source>
        <dbReference type="ARBA" id="ARBA00023316"/>
    </source>
</evidence>
<comment type="catalytic activity">
    <reaction evidence="1">
        <text>Hydrolyzes the link between N-acetylmuramoyl residues and L-amino acid residues in certain cell-wall glycopeptides.</text>
        <dbReference type="EC" id="3.5.1.28"/>
    </reaction>
</comment>
<dbReference type="GO" id="GO:0008745">
    <property type="term" value="F:N-acetylmuramoyl-L-alanine amidase activity"/>
    <property type="evidence" value="ECO:0007669"/>
    <property type="project" value="UniProtKB-EC"/>
</dbReference>
<dbReference type="Pfam" id="PF01510">
    <property type="entry name" value="Amidase_2"/>
    <property type="match status" value="1"/>
</dbReference>
<dbReference type="EC" id="3.5.1.28" evidence="5"/>
<dbReference type="InterPro" id="IPR051206">
    <property type="entry name" value="NAMLAA_amidase_2"/>
</dbReference>
<comment type="similarity">
    <text evidence="4">Belongs to the N-acetylmuramoyl-L-alanine amidase 2 family.</text>
</comment>
<evidence type="ECO:0000256" key="12">
    <source>
        <dbReference type="ARBA" id="ARBA00042615"/>
    </source>
</evidence>
<evidence type="ECO:0000313" key="15">
    <source>
        <dbReference type="Proteomes" id="UP000573499"/>
    </source>
</evidence>
<dbReference type="GO" id="GO:0005737">
    <property type="term" value="C:cytoplasm"/>
    <property type="evidence" value="ECO:0007669"/>
    <property type="project" value="UniProtKB-SubCell"/>
</dbReference>
<keyword evidence="8 14" id="KW-0378">Hydrolase</keyword>
<gene>
    <name evidence="14" type="primary">ampD</name>
    <name evidence="14" type="ORF">H3H39_13930</name>
</gene>
<organism evidence="14 15">
    <name type="scientific">Rugamonas apoptosis</name>
    <dbReference type="NCBI Taxonomy" id="2758570"/>
    <lineage>
        <taxon>Bacteria</taxon>
        <taxon>Pseudomonadati</taxon>
        <taxon>Pseudomonadota</taxon>
        <taxon>Betaproteobacteria</taxon>
        <taxon>Burkholderiales</taxon>
        <taxon>Oxalobacteraceae</taxon>
        <taxon>Telluria group</taxon>
        <taxon>Rugamonas</taxon>
    </lineage>
</organism>
<dbReference type="GO" id="GO:0071555">
    <property type="term" value="P:cell wall organization"/>
    <property type="evidence" value="ECO:0007669"/>
    <property type="project" value="UniProtKB-KW"/>
</dbReference>
<evidence type="ECO:0000256" key="9">
    <source>
        <dbReference type="ARBA" id="ARBA00022833"/>
    </source>
</evidence>
<name>A0A7W2IL30_9BURK</name>
<dbReference type="PANTHER" id="PTHR30417">
    <property type="entry name" value="N-ACETYLMURAMOYL-L-ALANINE AMIDASE AMID"/>
    <property type="match status" value="1"/>
</dbReference>
<dbReference type="InterPro" id="IPR036505">
    <property type="entry name" value="Amidase/PGRP_sf"/>
</dbReference>
<keyword evidence="9" id="KW-0862">Zinc</keyword>
<proteinExistence type="inferred from homology"/>
<accession>A0A7W2IL30</accession>
<keyword evidence="10" id="KW-0961">Cell wall biogenesis/degradation</keyword>
<evidence type="ECO:0000259" key="13">
    <source>
        <dbReference type="SMART" id="SM00644"/>
    </source>
</evidence>
<keyword evidence="7" id="KW-0479">Metal-binding</keyword>
<evidence type="ECO:0000256" key="11">
    <source>
        <dbReference type="ARBA" id="ARBA00039257"/>
    </source>
</evidence>
<keyword evidence="6" id="KW-0963">Cytoplasm</keyword>
<keyword evidence="15" id="KW-1185">Reference proteome</keyword>
<dbReference type="SMART" id="SM00644">
    <property type="entry name" value="Ami_2"/>
    <property type="match status" value="1"/>
</dbReference>
<dbReference type="InterPro" id="IPR002502">
    <property type="entry name" value="Amidase_domain"/>
</dbReference>
<evidence type="ECO:0000256" key="8">
    <source>
        <dbReference type="ARBA" id="ARBA00022801"/>
    </source>
</evidence>
<dbReference type="CDD" id="cd06583">
    <property type="entry name" value="PGRP"/>
    <property type="match status" value="1"/>
</dbReference>
<feature type="domain" description="N-acetylmuramoyl-L-alanine amidase" evidence="13">
    <location>
        <begin position="21"/>
        <end position="169"/>
    </location>
</feature>
<dbReference type="GO" id="GO:0009253">
    <property type="term" value="P:peptidoglycan catabolic process"/>
    <property type="evidence" value="ECO:0007669"/>
    <property type="project" value="InterPro"/>
</dbReference>
<sequence>MAARFDVGADGWCHDVLRYDSPHADARPDGAAVTLLVVHNISLPAGQFGTPHVSDLFTGRVDYNADPAFADLRGLKVSSHFLVRRDGRVIQYVAGDARAWHAGKSAFQGRTACNDFSIGIELEGTDTVPFETAQYEALAALTLALQERYPLTDVQGHEHIAPGRKTDPGPLFSWQRYIEIWGRLLKEKAAGEGRLVPAYRQLRFPVGVPESQPKN</sequence>
<dbReference type="NCBIfam" id="NF008758">
    <property type="entry name" value="PRK11789.1"/>
    <property type="match status" value="1"/>
</dbReference>
<evidence type="ECO:0000313" key="14">
    <source>
        <dbReference type="EMBL" id="MBA5688144.1"/>
    </source>
</evidence>
<reference evidence="14 15" key="1">
    <citation type="submission" date="2020-07" db="EMBL/GenBank/DDBJ databases">
        <title>Novel species isolated from subtropical streams in China.</title>
        <authorList>
            <person name="Lu H."/>
        </authorList>
    </citation>
    <scope>NUCLEOTIDE SEQUENCE [LARGE SCALE GENOMIC DNA]</scope>
    <source>
        <strain evidence="14 15">LX47W</strain>
    </source>
</reference>
<comment type="caution">
    <text evidence="14">The sequence shown here is derived from an EMBL/GenBank/DDBJ whole genome shotgun (WGS) entry which is preliminary data.</text>
</comment>
<dbReference type="SUPFAM" id="SSF55846">
    <property type="entry name" value="N-acetylmuramoyl-L-alanine amidase-like"/>
    <property type="match status" value="1"/>
</dbReference>
<comment type="subcellular location">
    <subcellularLocation>
        <location evidence="3">Cytoplasm</location>
    </subcellularLocation>
</comment>
<dbReference type="Proteomes" id="UP000573499">
    <property type="component" value="Unassembled WGS sequence"/>
</dbReference>
<dbReference type="GO" id="GO:0009254">
    <property type="term" value="P:peptidoglycan turnover"/>
    <property type="evidence" value="ECO:0007669"/>
    <property type="project" value="TreeGrafter"/>
</dbReference>
<comment type="cofactor">
    <cofactor evidence="2">
        <name>Zn(2+)</name>
        <dbReference type="ChEBI" id="CHEBI:29105"/>
    </cofactor>
</comment>